<dbReference type="PANTHER" id="PTHR43133:SF46">
    <property type="entry name" value="RNA POLYMERASE SIGMA-70 FACTOR ECF SUBFAMILY"/>
    <property type="match status" value="1"/>
</dbReference>
<evidence type="ECO:0000256" key="4">
    <source>
        <dbReference type="ARBA" id="ARBA00023163"/>
    </source>
</evidence>
<evidence type="ECO:0000259" key="5">
    <source>
        <dbReference type="Pfam" id="PF04542"/>
    </source>
</evidence>
<keyword evidence="4" id="KW-0804">Transcription</keyword>
<dbReference type="InterPro" id="IPR036388">
    <property type="entry name" value="WH-like_DNA-bd_sf"/>
</dbReference>
<dbReference type="InterPro" id="IPR013325">
    <property type="entry name" value="RNA_pol_sigma_r2"/>
</dbReference>
<dbReference type="RefSeq" id="WP_039137836.1">
    <property type="nucleotide sequence ID" value="NZ_JSVC01000005.1"/>
</dbReference>
<evidence type="ECO:0008006" key="9">
    <source>
        <dbReference type="Google" id="ProtNLM"/>
    </source>
</evidence>
<comment type="caution">
    <text evidence="7">The sequence shown here is derived from an EMBL/GenBank/DDBJ whole genome shotgun (WGS) entry which is preliminary data.</text>
</comment>
<protein>
    <recommendedName>
        <fullName evidence="9">RNA polymerase sigma factor 70 region 4 type 2 domain-containing protein</fullName>
    </recommendedName>
</protein>
<dbReference type="GO" id="GO:0003677">
    <property type="term" value="F:DNA binding"/>
    <property type="evidence" value="ECO:0007669"/>
    <property type="project" value="InterPro"/>
</dbReference>
<feature type="domain" description="RNA polymerase sigma-70 region 2" evidence="5">
    <location>
        <begin position="31"/>
        <end position="97"/>
    </location>
</feature>
<dbReference type="InterPro" id="IPR007627">
    <property type="entry name" value="RNA_pol_sigma70_r2"/>
</dbReference>
<accession>A0A0C1LJX3</accession>
<dbReference type="InterPro" id="IPR013249">
    <property type="entry name" value="RNA_pol_sigma70_r4_t2"/>
</dbReference>
<proteinExistence type="inferred from homology"/>
<dbReference type="GO" id="GO:0016987">
    <property type="term" value="F:sigma factor activity"/>
    <property type="evidence" value="ECO:0007669"/>
    <property type="project" value="UniProtKB-KW"/>
</dbReference>
<dbReference type="InterPro" id="IPR013324">
    <property type="entry name" value="RNA_pol_sigma_r3/r4-like"/>
</dbReference>
<evidence type="ECO:0000256" key="2">
    <source>
        <dbReference type="ARBA" id="ARBA00023015"/>
    </source>
</evidence>
<evidence type="ECO:0000259" key="6">
    <source>
        <dbReference type="Pfam" id="PF08281"/>
    </source>
</evidence>
<feature type="domain" description="RNA polymerase sigma factor 70 region 4 type 2" evidence="6">
    <location>
        <begin position="130"/>
        <end position="178"/>
    </location>
</feature>
<dbReference type="Pfam" id="PF04542">
    <property type="entry name" value="Sigma70_r2"/>
    <property type="match status" value="1"/>
</dbReference>
<dbReference type="NCBIfam" id="TIGR02937">
    <property type="entry name" value="sigma70-ECF"/>
    <property type="match status" value="1"/>
</dbReference>
<dbReference type="SUPFAM" id="SSF88659">
    <property type="entry name" value="Sigma3 and sigma4 domains of RNA polymerase sigma factors"/>
    <property type="match status" value="1"/>
</dbReference>
<comment type="similarity">
    <text evidence="1">Belongs to the sigma-70 factor family. ECF subfamily.</text>
</comment>
<dbReference type="PANTHER" id="PTHR43133">
    <property type="entry name" value="RNA POLYMERASE ECF-TYPE SIGMA FACTO"/>
    <property type="match status" value="1"/>
</dbReference>
<gene>
    <name evidence="7" type="ORF">OI18_05410</name>
</gene>
<keyword evidence="3" id="KW-0731">Sigma factor</keyword>
<reference evidence="7 8" key="1">
    <citation type="submission" date="2014-11" db="EMBL/GenBank/DDBJ databases">
        <title>Genome sequence of Flavihumibacter solisilvae 3-3.</title>
        <authorList>
            <person name="Zhou G."/>
            <person name="Li M."/>
            <person name="Wang G."/>
        </authorList>
    </citation>
    <scope>NUCLEOTIDE SEQUENCE [LARGE SCALE GENOMIC DNA]</scope>
    <source>
        <strain evidence="7 8">3-3</strain>
    </source>
</reference>
<dbReference type="AlphaFoldDB" id="A0A0C1LJX3"/>
<sequence>MHFTAAVVKQVSDESIIDLIYTDRSAGISLLFKTYYKALVKFADGYVSDMNTASEIVQELYVSLYCKGFQLRNKKSLLPYLQQSLRNRIFNYHRNNKLRSRHMQSFRLFSAEDGEDVNSRIACKEMKVLLNRSLAGMSNKCSMVFQLNRIHGLTIKQIAAILGKPASTIEKQLRQALSNIRNEFSRLYPD</sequence>
<keyword evidence="2" id="KW-0805">Transcription regulation</keyword>
<organism evidence="7 8">
    <name type="scientific">Flavihumibacter solisilvae</name>
    <dbReference type="NCBI Taxonomy" id="1349421"/>
    <lineage>
        <taxon>Bacteria</taxon>
        <taxon>Pseudomonadati</taxon>
        <taxon>Bacteroidota</taxon>
        <taxon>Chitinophagia</taxon>
        <taxon>Chitinophagales</taxon>
        <taxon>Chitinophagaceae</taxon>
        <taxon>Flavihumibacter</taxon>
    </lineage>
</organism>
<dbReference type="SUPFAM" id="SSF88946">
    <property type="entry name" value="Sigma2 domain of RNA polymerase sigma factors"/>
    <property type="match status" value="1"/>
</dbReference>
<keyword evidence="8" id="KW-1185">Reference proteome</keyword>
<dbReference type="STRING" id="1349421.OI18_05410"/>
<evidence type="ECO:0000313" key="8">
    <source>
        <dbReference type="Proteomes" id="UP000031408"/>
    </source>
</evidence>
<dbReference type="Pfam" id="PF08281">
    <property type="entry name" value="Sigma70_r4_2"/>
    <property type="match status" value="1"/>
</dbReference>
<evidence type="ECO:0000313" key="7">
    <source>
        <dbReference type="EMBL" id="KIC95678.1"/>
    </source>
</evidence>
<evidence type="ECO:0000256" key="3">
    <source>
        <dbReference type="ARBA" id="ARBA00023082"/>
    </source>
</evidence>
<dbReference type="InterPro" id="IPR014284">
    <property type="entry name" value="RNA_pol_sigma-70_dom"/>
</dbReference>
<dbReference type="InterPro" id="IPR039425">
    <property type="entry name" value="RNA_pol_sigma-70-like"/>
</dbReference>
<evidence type="ECO:0000256" key="1">
    <source>
        <dbReference type="ARBA" id="ARBA00010641"/>
    </source>
</evidence>
<dbReference type="Proteomes" id="UP000031408">
    <property type="component" value="Unassembled WGS sequence"/>
</dbReference>
<name>A0A0C1LJX3_9BACT</name>
<dbReference type="EMBL" id="JSVC01000005">
    <property type="protein sequence ID" value="KIC95678.1"/>
    <property type="molecule type" value="Genomic_DNA"/>
</dbReference>
<dbReference type="Gene3D" id="1.10.1740.10">
    <property type="match status" value="1"/>
</dbReference>
<dbReference type="OrthoDB" id="764619at2"/>
<dbReference type="Gene3D" id="1.10.10.10">
    <property type="entry name" value="Winged helix-like DNA-binding domain superfamily/Winged helix DNA-binding domain"/>
    <property type="match status" value="1"/>
</dbReference>
<dbReference type="GO" id="GO:0006352">
    <property type="term" value="P:DNA-templated transcription initiation"/>
    <property type="evidence" value="ECO:0007669"/>
    <property type="project" value="InterPro"/>
</dbReference>